<reference evidence="2 3" key="1">
    <citation type="submission" date="2019-10" db="EMBL/GenBank/DDBJ databases">
        <authorList>
            <person name="Palmer J.M."/>
        </authorList>
    </citation>
    <scope>NUCLEOTIDE SEQUENCE [LARGE SCALE GENOMIC DNA]</scope>
    <source>
        <strain evidence="2 3">TWF506</strain>
    </source>
</reference>
<name>A0AAN8RX18_9PEZI</name>
<dbReference type="EMBL" id="JAVHJM010000006">
    <property type="protein sequence ID" value="KAK6513255.1"/>
    <property type="molecule type" value="Genomic_DNA"/>
</dbReference>
<evidence type="ECO:0000313" key="2">
    <source>
        <dbReference type="EMBL" id="KAK6513255.1"/>
    </source>
</evidence>
<evidence type="ECO:0000256" key="1">
    <source>
        <dbReference type="SAM" id="MobiDB-lite"/>
    </source>
</evidence>
<evidence type="ECO:0000313" key="3">
    <source>
        <dbReference type="Proteomes" id="UP001307849"/>
    </source>
</evidence>
<feature type="region of interest" description="Disordered" evidence="1">
    <location>
        <begin position="41"/>
        <end position="86"/>
    </location>
</feature>
<sequence length="574" mass="65216">MSFCARLSVLAWSWEKAKSHEPLNPEVGMCVSQGLCRGCGEKDDKDDENDCGDGEVRTDDEDEEVVTDDEDEEVVTDDEGDGETEDDEYNAAQVLGREHENVLRIMVARRFREEFGDLVEATKDGLDYPMSEWMAQHAYGKAISDNSLHHGHMYWSKSGTVIFHDGEPFDVVEYRGFTSSIPGNIGGLKDKMTFFSKIPPIPLHRVFDNTANYTNGYGICTEPRNSEWQDFCLLSHILKTPELREIFYPNGSDTLCRVAMSEYLKSDLEIQHWFAAAILLTSGAPPRGTEILALLKYNTATSRRNIFVVDGDVMILSAYNKKQGVVGHTAPIYRFLPKAIGEQLVQYLFYIEPLADLFHHRLTKGNSNPKDGEAPSPLLFTPYQDDSRPWDPSMISKFLKRESKLAFNFPLQLSNYRQIIAAIARSYIEEMSEIIDGLLEQKKSKVVEQFGHCYRTNVAHYGVTSSRVPETEEISMKKFRRATMYYQFFLGVIPALPEWMFQLPIELYPQSNCTATSHPVFRHAAFPRDFVEAEAEPVLSPRRRVITPHIADSEHRSENQNAGVHFASSFAIII</sequence>
<organism evidence="2 3">
    <name type="scientific">Arthrobotrys conoides</name>
    <dbReference type="NCBI Taxonomy" id="74498"/>
    <lineage>
        <taxon>Eukaryota</taxon>
        <taxon>Fungi</taxon>
        <taxon>Dikarya</taxon>
        <taxon>Ascomycota</taxon>
        <taxon>Pezizomycotina</taxon>
        <taxon>Orbiliomycetes</taxon>
        <taxon>Orbiliales</taxon>
        <taxon>Orbiliaceae</taxon>
        <taxon>Arthrobotrys</taxon>
    </lineage>
</organism>
<comment type="caution">
    <text evidence="2">The sequence shown here is derived from an EMBL/GenBank/DDBJ whole genome shotgun (WGS) entry which is preliminary data.</text>
</comment>
<proteinExistence type="predicted"/>
<gene>
    <name evidence="2" type="ORF">TWF506_009414</name>
</gene>
<accession>A0AAN8RX18</accession>
<protein>
    <submittedName>
        <fullName evidence="2">Uncharacterized protein</fullName>
    </submittedName>
</protein>
<feature type="compositionally biased region" description="Acidic residues" evidence="1">
    <location>
        <begin position="44"/>
        <end position="86"/>
    </location>
</feature>
<dbReference type="AlphaFoldDB" id="A0AAN8RX18"/>
<dbReference type="Proteomes" id="UP001307849">
    <property type="component" value="Unassembled WGS sequence"/>
</dbReference>
<keyword evidence="3" id="KW-1185">Reference proteome</keyword>